<gene>
    <name evidence="2" type="ORF">EJD97_019343</name>
</gene>
<evidence type="ECO:0000256" key="1">
    <source>
        <dbReference type="SAM" id="Phobius"/>
    </source>
</evidence>
<feature type="transmembrane region" description="Helical" evidence="1">
    <location>
        <begin position="238"/>
        <end position="265"/>
    </location>
</feature>
<dbReference type="PANTHER" id="PTHR33133">
    <property type="entry name" value="OS08G0107100 PROTEIN-RELATED"/>
    <property type="match status" value="1"/>
</dbReference>
<comment type="caution">
    <text evidence="2">The sequence shown here is derived from an EMBL/GenBank/DDBJ whole genome shotgun (WGS) entry which is preliminary data.</text>
</comment>
<feature type="transmembrane region" description="Helical" evidence="1">
    <location>
        <begin position="136"/>
        <end position="169"/>
    </location>
</feature>
<keyword evidence="1" id="KW-1133">Transmembrane helix</keyword>
<feature type="transmembrane region" description="Helical" evidence="1">
    <location>
        <begin position="28"/>
        <end position="49"/>
    </location>
</feature>
<dbReference type="EMBL" id="RXGB01000543">
    <property type="protein sequence ID" value="TMX02903.1"/>
    <property type="molecule type" value="Genomic_DNA"/>
</dbReference>
<dbReference type="AlphaFoldDB" id="A0A6N2C5E8"/>
<keyword evidence="1" id="KW-0812">Transmembrane</keyword>
<organism evidence="2">
    <name type="scientific">Solanum chilense</name>
    <name type="common">Tomato</name>
    <name type="synonym">Lycopersicon chilense</name>
    <dbReference type="NCBI Taxonomy" id="4083"/>
    <lineage>
        <taxon>Eukaryota</taxon>
        <taxon>Viridiplantae</taxon>
        <taxon>Streptophyta</taxon>
        <taxon>Embryophyta</taxon>
        <taxon>Tracheophyta</taxon>
        <taxon>Spermatophyta</taxon>
        <taxon>Magnoliopsida</taxon>
        <taxon>eudicotyledons</taxon>
        <taxon>Gunneridae</taxon>
        <taxon>Pentapetalae</taxon>
        <taxon>asterids</taxon>
        <taxon>lamiids</taxon>
        <taxon>Solanales</taxon>
        <taxon>Solanaceae</taxon>
        <taxon>Solanoideae</taxon>
        <taxon>Solaneae</taxon>
        <taxon>Solanum</taxon>
        <taxon>Solanum subgen. Lycopersicon</taxon>
    </lineage>
</organism>
<feature type="transmembrane region" description="Helical" evidence="1">
    <location>
        <begin position="277"/>
        <end position="305"/>
    </location>
</feature>
<evidence type="ECO:0008006" key="3">
    <source>
        <dbReference type="Google" id="ProtNLM"/>
    </source>
</evidence>
<feature type="transmembrane region" description="Helical" evidence="1">
    <location>
        <begin position="189"/>
        <end position="217"/>
    </location>
</feature>
<protein>
    <recommendedName>
        <fullName evidence="3">Glycerophosphoryl diester phosphodiesterase membrane domain-containing protein</fullName>
    </recommendedName>
</protein>
<name>A0A6N2C5E8_SOLCI</name>
<accession>A0A6N2C5E8</accession>
<feature type="transmembrane region" description="Helical" evidence="1">
    <location>
        <begin position="93"/>
        <end position="116"/>
    </location>
</feature>
<proteinExistence type="predicted"/>
<dbReference type="PANTHER" id="PTHR33133:SF7">
    <property type="entry name" value="F26K24.10 PROTEIN-RELATED"/>
    <property type="match status" value="1"/>
</dbReference>
<sequence length="344" mass="38002">MSGYPHTLNLWGVLSQSKRIINAHSRHFLALSVSFLLPLSFSLIIYPTLQTALFHSDSNLFNRHPSHLSFSFFTSTDPYDPIRNLTQPDSQSLLLLLVYTLLASVLSLLALATISYSTFHGFYGRPVKLVSSMKSVLYSFLPLIATLIVSRVIYALIVLLFGLLAVIVVQGVQFLGFEVDFDSNYLMGLGVFVGVLVVLVVMWLQVNWSLAYVIVVVESKWGYQALRRSAYLVKGMRWVALSVLLFFGVLIGLLVGGCSSFLVSVGAASGGWTSFGVILQMVVSSGFATLLMLQNIAASVVLYMYCKALHGELALDIAEEFAREYVYLPFDNEKVPHVVCVVQS</sequence>
<keyword evidence="1" id="KW-0472">Membrane</keyword>
<reference evidence="2" key="1">
    <citation type="submission" date="2019-05" db="EMBL/GenBank/DDBJ databases">
        <title>The de novo reference genome and transcriptome assemblies of the wild tomato species Solanum chilense.</title>
        <authorList>
            <person name="Stam R."/>
            <person name="Nosenko T."/>
            <person name="Hoerger A.C."/>
            <person name="Stephan W."/>
            <person name="Seidel M.A."/>
            <person name="Kuhn J.M.M."/>
            <person name="Haberer G."/>
            <person name="Tellier A."/>
        </authorList>
    </citation>
    <scope>NUCLEOTIDE SEQUENCE</scope>
    <source>
        <tissue evidence="2">Mature leaves</tissue>
    </source>
</reference>
<evidence type="ECO:0000313" key="2">
    <source>
        <dbReference type="EMBL" id="TMX02903.1"/>
    </source>
</evidence>